<comment type="subunit">
    <text evidence="6">Component of the eukaryotic translation initiation factor 3 (eIF-3) complex.</text>
</comment>
<protein>
    <recommendedName>
        <fullName evidence="6">Eukaryotic translation initiation factor 3 subunit B</fullName>
        <shortName evidence="6">eIF3b</shortName>
    </recommendedName>
    <alternativeName>
        <fullName evidence="6">Eukaryotic translation initiation factor 3 subunit 9</fullName>
    </alternativeName>
</protein>
<evidence type="ECO:0000256" key="4">
    <source>
        <dbReference type="ARBA" id="ARBA00022884"/>
    </source>
</evidence>
<dbReference type="GO" id="GO:0003743">
    <property type="term" value="F:translation initiation factor activity"/>
    <property type="evidence" value="ECO:0007669"/>
    <property type="project" value="UniProtKB-UniRule"/>
</dbReference>
<dbReference type="InterPro" id="IPR015943">
    <property type="entry name" value="WD40/YVTN_repeat-like_dom_sf"/>
</dbReference>
<dbReference type="GO" id="GO:0003723">
    <property type="term" value="F:RNA binding"/>
    <property type="evidence" value="ECO:0007669"/>
    <property type="project" value="UniProtKB-UniRule"/>
</dbReference>
<dbReference type="InterPro" id="IPR012677">
    <property type="entry name" value="Nucleotide-bd_a/b_plait_sf"/>
</dbReference>
<evidence type="ECO:0000256" key="6">
    <source>
        <dbReference type="HAMAP-Rule" id="MF_03001"/>
    </source>
</evidence>
<dbReference type="AlphaFoldDB" id="A0A915ERS8"/>
<evidence type="ECO:0000256" key="2">
    <source>
        <dbReference type="ARBA" id="ARBA00022540"/>
    </source>
</evidence>
<evidence type="ECO:0000313" key="9">
    <source>
        <dbReference type="WBParaSite" id="jg8798"/>
    </source>
</evidence>
<dbReference type="PANTHER" id="PTHR14068">
    <property type="entry name" value="EUKARYOTIC TRANSLATION INITIATION FACTOR 3 EIF3 -RELATED"/>
    <property type="match status" value="1"/>
</dbReference>
<evidence type="ECO:0000259" key="7">
    <source>
        <dbReference type="Pfam" id="PF08662"/>
    </source>
</evidence>
<evidence type="ECO:0000256" key="1">
    <source>
        <dbReference type="ARBA" id="ARBA00022490"/>
    </source>
</evidence>
<dbReference type="Pfam" id="PF08662">
    <property type="entry name" value="eIF2A"/>
    <property type="match status" value="1"/>
</dbReference>
<comment type="function">
    <text evidence="6">RNA-binding component of the eukaryotic translation initiation factor 3 (eIF-3) complex, which is involved in protein synthesis of a specialized repertoire of mRNAs and, together with other initiation factors, stimulates binding of mRNA and methionyl-tRNAi to the 40S ribosome. The eIF-3 complex specifically targets and initiates translation of a subset of mRNAs involved in cell proliferation.</text>
</comment>
<keyword evidence="2 6" id="KW-0396">Initiation factor</keyword>
<dbReference type="Gene3D" id="3.30.70.330">
    <property type="match status" value="1"/>
</dbReference>
<accession>A0A915ERS8</accession>
<dbReference type="GO" id="GO:0016282">
    <property type="term" value="C:eukaryotic 43S preinitiation complex"/>
    <property type="evidence" value="ECO:0007669"/>
    <property type="project" value="UniProtKB-UniRule"/>
</dbReference>
<dbReference type="InterPro" id="IPR011400">
    <property type="entry name" value="EIF3B"/>
</dbReference>
<keyword evidence="8" id="KW-1185">Reference proteome</keyword>
<dbReference type="Gene3D" id="2.130.10.10">
    <property type="entry name" value="YVTN repeat-like/Quinoprotein amine dehydrogenase"/>
    <property type="match status" value="1"/>
</dbReference>
<proteinExistence type="inferred from homology"/>
<keyword evidence="3" id="KW-0853">WD repeat</keyword>
<dbReference type="HAMAP" id="MF_03001">
    <property type="entry name" value="eIF3b"/>
    <property type="match status" value="1"/>
</dbReference>
<keyword evidence="5 6" id="KW-0648">Protein biosynthesis</keyword>
<dbReference type="GO" id="GO:0033290">
    <property type="term" value="C:eukaryotic 48S preinitiation complex"/>
    <property type="evidence" value="ECO:0007669"/>
    <property type="project" value="UniProtKB-UniRule"/>
</dbReference>
<keyword evidence="1 6" id="KW-0963">Cytoplasm</keyword>
<organism evidence="8 9">
    <name type="scientific">Ditylenchus dipsaci</name>
    <dbReference type="NCBI Taxonomy" id="166011"/>
    <lineage>
        <taxon>Eukaryota</taxon>
        <taxon>Metazoa</taxon>
        <taxon>Ecdysozoa</taxon>
        <taxon>Nematoda</taxon>
        <taxon>Chromadorea</taxon>
        <taxon>Rhabditida</taxon>
        <taxon>Tylenchina</taxon>
        <taxon>Tylenchomorpha</taxon>
        <taxon>Sphaerularioidea</taxon>
        <taxon>Anguinidae</taxon>
        <taxon>Anguininae</taxon>
        <taxon>Ditylenchus</taxon>
    </lineage>
</organism>
<reference evidence="9" key="1">
    <citation type="submission" date="2022-11" db="UniProtKB">
        <authorList>
            <consortium name="WormBaseParasite"/>
        </authorList>
    </citation>
    <scope>IDENTIFICATION</scope>
</reference>
<dbReference type="SUPFAM" id="SSF82171">
    <property type="entry name" value="DPP6 N-terminal domain-like"/>
    <property type="match status" value="1"/>
</dbReference>
<dbReference type="GO" id="GO:0031369">
    <property type="term" value="F:translation initiation factor binding"/>
    <property type="evidence" value="ECO:0007669"/>
    <property type="project" value="InterPro"/>
</dbReference>
<dbReference type="SUPFAM" id="SSF54928">
    <property type="entry name" value="RNA-binding domain, RBD"/>
    <property type="match status" value="1"/>
</dbReference>
<dbReference type="GO" id="GO:0005852">
    <property type="term" value="C:eukaryotic translation initiation factor 3 complex"/>
    <property type="evidence" value="ECO:0007669"/>
    <property type="project" value="UniProtKB-UniRule"/>
</dbReference>
<feature type="domain" description="Translation initiation factor beta propellor-like" evidence="7">
    <location>
        <begin position="325"/>
        <end position="528"/>
    </location>
</feature>
<keyword evidence="4 6" id="KW-0694">RNA-binding</keyword>
<dbReference type="PIRSF" id="PIRSF036424">
    <property type="entry name" value="eIF3b"/>
    <property type="match status" value="1"/>
</dbReference>
<evidence type="ECO:0000256" key="5">
    <source>
        <dbReference type="ARBA" id="ARBA00022917"/>
    </source>
</evidence>
<comment type="subcellular location">
    <subcellularLocation>
        <location evidence="6">Cytoplasm</location>
    </subcellularLocation>
</comment>
<evidence type="ECO:0000313" key="8">
    <source>
        <dbReference type="Proteomes" id="UP000887574"/>
    </source>
</evidence>
<sequence>MVFGIPVCGEDRLPKLKNVLGKLFSMANPAYKDVYPLDEEKKTKGYCFLEYPTKEFAEYACLLLDGHVLDKSHTFSAYPLTALRKVEEPDRNWTPPQKRPYVDVGDLWWWLQNPKCLDQFAIQVENPTSAVVTLAVYWNGRGSAEPTLVNEEANWSENIFKWSPHGSFLTTLHKQGIALWGGEKLAKVQRFQHEDVNFIEFSPNEKYLVTYSREERRFGDGENCLRIFDVFTGEMKKSFSPSGQGSARIHDWPFFKWSPTEEYFAFCRPKGNTINVYETSNFTLCDNLPIALDAYYCEERASAGAPAVIGLIEFPSRNNLRSSRIFSVSAANLFWQKAGQYLAAHTERYNNAKKTKDKEIKLTGVASHLEIFDCTEKEVAVQTIQLQEPFINFGWEPKGNKFCVLIGNSNKVTPLVYRLDKGKPMPILVSKIEAGIQLNTVEWAPQGGWLSVFGANSSAGHVFFIDTNGAEAIRTRIVEHPSMNQGVWDPTGRYFVTCSLGRKGYESGYRIHTFQGRELVRKNIEVLVRFKWRPRPPAPLSEQKIKEIRRNLKQISMKFEEEDRREQLKVSKELVEHRRKFMSEFSSVRDQNRKLYEQELKERLMLRDGCNTDNIEAGDLVDETITIPLTTQMEPLKETNTDTANLE</sequence>
<dbReference type="Proteomes" id="UP000887574">
    <property type="component" value="Unplaced"/>
</dbReference>
<dbReference type="WBParaSite" id="jg8798">
    <property type="protein sequence ID" value="jg8798"/>
    <property type="gene ID" value="jg8798"/>
</dbReference>
<dbReference type="InterPro" id="IPR035979">
    <property type="entry name" value="RBD_domain_sf"/>
</dbReference>
<dbReference type="GO" id="GO:0001732">
    <property type="term" value="P:formation of cytoplasmic translation initiation complex"/>
    <property type="evidence" value="ECO:0007669"/>
    <property type="project" value="UniProtKB-UniRule"/>
</dbReference>
<comment type="similarity">
    <text evidence="6">Belongs to the eIF-3 subunit B family.</text>
</comment>
<name>A0A915ERS8_9BILA</name>
<evidence type="ECO:0000256" key="3">
    <source>
        <dbReference type="ARBA" id="ARBA00022574"/>
    </source>
</evidence>
<dbReference type="PANTHER" id="PTHR14068:SF0">
    <property type="entry name" value="EUKARYOTIC TRANSLATION INITIATION FACTOR 3 SUBUNIT B"/>
    <property type="match status" value="1"/>
</dbReference>
<dbReference type="InterPro" id="IPR013979">
    <property type="entry name" value="TIF_beta_prop-like"/>
</dbReference>